<reference evidence="2" key="1">
    <citation type="journal article" date="2019" name="Int. J. Syst. Evol. Microbiol.">
        <title>The Global Catalogue of Microorganisms (GCM) 10K type strain sequencing project: providing services to taxonomists for standard genome sequencing and annotation.</title>
        <authorList>
            <consortium name="The Broad Institute Genomics Platform"/>
            <consortium name="The Broad Institute Genome Sequencing Center for Infectious Disease"/>
            <person name="Wu L."/>
            <person name="Ma J."/>
        </authorList>
    </citation>
    <scope>NUCLEOTIDE SEQUENCE [LARGE SCALE GENOMIC DNA]</scope>
    <source>
        <strain evidence="2">CCUG 61889</strain>
    </source>
</reference>
<dbReference type="Proteomes" id="UP001595752">
    <property type="component" value="Unassembled WGS sequence"/>
</dbReference>
<evidence type="ECO:0000313" key="2">
    <source>
        <dbReference type="Proteomes" id="UP001595752"/>
    </source>
</evidence>
<organism evidence="1 2">
    <name type="scientific">Bacillus songklensis</name>
    <dbReference type="NCBI Taxonomy" id="1069116"/>
    <lineage>
        <taxon>Bacteria</taxon>
        <taxon>Bacillati</taxon>
        <taxon>Bacillota</taxon>
        <taxon>Bacilli</taxon>
        <taxon>Bacillales</taxon>
        <taxon>Bacillaceae</taxon>
        <taxon>Bacillus</taxon>
    </lineage>
</organism>
<accession>A0ABV8BA06</accession>
<gene>
    <name evidence="1" type="ORF">ACFOU2_21850</name>
</gene>
<protein>
    <submittedName>
        <fullName evidence="1">Uncharacterized protein</fullName>
    </submittedName>
</protein>
<sequence>MDMKETQLWVNDYLDLYLYAGSIGDTSWQQEILEKLHDFYDEIKHSITNIKI</sequence>
<evidence type="ECO:0000313" key="1">
    <source>
        <dbReference type="EMBL" id="MFC3885974.1"/>
    </source>
</evidence>
<proteinExistence type="predicted"/>
<comment type="caution">
    <text evidence="1">The sequence shown here is derived from an EMBL/GenBank/DDBJ whole genome shotgun (WGS) entry which is preliminary data.</text>
</comment>
<name>A0ABV8BA06_9BACI</name>
<dbReference type="EMBL" id="JBHRZT010000072">
    <property type="protein sequence ID" value="MFC3885974.1"/>
    <property type="molecule type" value="Genomic_DNA"/>
</dbReference>
<keyword evidence="2" id="KW-1185">Reference proteome</keyword>